<dbReference type="Proteomes" id="UP000273982">
    <property type="component" value="Chromosome"/>
</dbReference>
<protein>
    <recommendedName>
        <fullName evidence="4">Pentapeptide repeat-containing protein</fullName>
    </recommendedName>
</protein>
<accession>A0A3G8M314</accession>
<evidence type="ECO:0000313" key="2">
    <source>
        <dbReference type="EMBL" id="AZG76359.1"/>
    </source>
</evidence>
<evidence type="ECO:0000256" key="1">
    <source>
        <dbReference type="SAM" id="SignalP"/>
    </source>
</evidence>
<dbReference type="InterPro" id="IPR011990">
    <property type="entry name" value="TPR-like_helical_dom_sf"/>
</dbReference>
<dbReference type="InterPro" id="IPR001646">
    <property type="entry name" value="5peptide_repeat"/>
</dbReference>
<feature type="signal peptide" evidence="1">
    <location>
        <begin position="1"/>
        <end position="22"/>
    </location>
</feature>
<dbReference type="RefSeq" id="WP_124738175.1">
    <property type="nucleotide sequence ID" value="NZ_CP034086.1"/>
</dbReference>
<dbReference type="SUPFAM" id="SSF141571">
    <property type="entry name" value="Pentapeptide repeat-like"/>
    <property type="match status" value="1"/>
</dbReference>
<dbReference type="Gene3D" id="2.160.20.80">
    <property type="entry name" value="E3 ubiquitin-protein ligase SopA"/>
    <property type="match status" value="1"/>
</dbReference>
<sequence length="457" mass="49514">MTYFFRACAFLLVLLATPAARACSCPSPVVKDWAGNLRQADVVADYVVEKLRPGPDPSDKIATVRVTRGWKGAKTGARLDVEFGGDSTCATSIPEIGATAQKAPLSLLKRARAVLYWSPICFGGLSSPLVENFAAEREALEAKARAAPDDSDAQLALLAHYLYWQEPALALPLAREVARRWPDNPLAQLRLAEALTAAGKPKEAYAAKSKAWQSPDLRARAELLDIKLRQPRKKATEDDGTGYLTFASRDDFNHSDLSNTILSQVVFYQNFDGRGADFTGSRFIHVGFEGGDFAGARLNKAFFHSVEFNAADLSGVEAREFTCVSCAFAGADLRGFVAPQASLFDARLTRADLSRANLEDADLRHADLRAARLVGTKLDGANLSEANLREATFDGTSLRGANLRNADLRGVDMRGADLSRADLSGANLKNASVDCATKFPEGFDGSRFALIRTQECR</sequence>
<dbReference type="InterPro" id="IPR051082">
    <property type="entry name" value="Pentapeptide-BTB/POZ_domain"/>
</dbReference>
<dbReference type="KEGG" id="mros:EHO51_06240"/>
<name>A0A3G8M314_9HYPH</name>
<dbReference type="EMBL" id="CP034086">
    <property type="protein sequence ID" value="AZG76359.1"/>
    <property type="molecule type" value="Genomic_DNA"/>
</dbReference>
<dbReference type="PANTHER" id="PTHR14136">
    <property type="entry name" value="BTB_POZ DOMAIN-CONTAINING PROTEIN KCTD9"/>
    <property type="match status" value="1"/>
</dbReference>
<keyword evidence="1" id="KW-0732">Signal</keyword>
<reference evidence="2 3" key="1">
    <citation type="submission" date="2018-11" db="EMBL/GenBank/DDBJ databases">
        <title>Genome squencing of methanotrophic bacteria isolated from alkaline groundwater in Korea.</title>
        <authorList>
            <person name="Nguyen L.N."/>
        </authorList>
    </citation>
    <scope>NUCLEOTIDE SEQUENCE [LARGE SCALE GENOMIC DNA]</scope>
    <source>
        <strain evidence="2 3">GW6</strain>
    </source>
</reference>
<evidence type="ECO:0000313" key="3">
    <source>
        <dbReference type="Proteomes" id="UP000273982"/>
    </source>
</evidence>
<dbReference type="SUPFAM" id="SSF48452">
    <property type="entry name" value="TPR-like"/>
    <property type="match status" value="1"/>
</dbReference>
<dbReference type="AlphaFoldDB" id="A0A3G8M314"/>
<gene>
    <name evidence="2" type="ORF">EHO51_06240</name>
</gene>
<dbReference type="Pfam" id="PF00805">
    <property type="entry name" value="Pentapeptide"/>
    <property type="match status" value="3"/>
</dbReference>
<evidence type="ECO:0008006" key="4">
    <source>
        <dbReference type="Google" id="ProtNLM"/>
    </source>
</evidence>
<dbReference type="Gene3D" id="1.25.40.10">
    <property type="entry name" value="Tetratricopeptide repeat domain"/>
    <property type="match status" value="1"/>
</dbReference>
<feature type="chain" id="PRO_5017962487" description="Pentapeptide repeat-containing protein" evidence="1">
    <location>
        <begin position="23"/>
        <end position="457"/>
    </location>
</feature>
<proteinExistence type="predicted"/>
<organism evidence="2 3">
    <name type="scientific">Methylocystis rosea</name>
    <dbReference type="NCBI Taxonomy" id="173366"/>
    <lineage>
        <taxon>Bacteria</taxon>
        <taxon>Pseudomonadati</taxon>
        <taxon>Pseudomonadota</taxon>
        <taxon>Alphaproteobacteria</taxon>
        <taxon>Hyphomicrobiales</taxon>
        <taxon>Methylocystaceae</taxon>
        <taxon>Methylocystis</taxon>
    </lineage>
</organism>
<dbReference type="PANTHER" id="PTHR14136:SF17">
    <property type="entry name" value="BTB_POZ DOMAIN-CONTAINING PROTEIN KCTD9"/>
    <property type="match status" value="1"/>
</dbReference>